<dbReference type="GO" id="GO:0003677">
    <property type="term" value="F:DNA binding"/>
    <property type="evidence" value="ECO:0007669"/>
    <property type="project" value="InterPro"/>
</dbReference>
<dbReference type="SUPFAM" id="SSF52980">
    <property type="entry name" value="Restriction endonuclease-like"/>
    <property type="match status" value="1"/>
</dbReference>
<protein>
    <recommendedName>
        <fullName evidence="1">Restriction endonuclease type IV Mrr domain-containing protein</fullName>
    </recommendedName>
</protein>
<gene>
    <name evidence="2" type="ORF">J2Y00_002815</name>
</gene>
<accession>A0AAE3XE80</accession>
<dbReference type="GO" id="GO:0004519">
    <property type="term" value="F:endonuclease activity"/>
    <property type="evidence" value="ECO:0007669"/>
    <property type="project" value="InterPro"/>
</dbReference>
<dbReference type="EMBL" id="JAVDQK010000006">
    <property type="protein sequence ID" value="MDR6219218.1"/>
    <property type="molecule type" value="Genomic_DNA"/>
</dbReference>
<dbReference type="Proteomes" id="UP001185331">
    <property type="component" value="Unassembled WGS sequence"/>
</dbReference>
<dbReference type="InterPro" id="IPR007560">
    <property type="entry name" value="Restrct_endonuc_IV_Mrr"/>
</dbReference>
<dbReference type="Gene3D" id="3.40.1350.10">
    <property type="match status" value="1"/>
</dbReference>
<dbReference type="InterPro" id="IPR011856">
    <property type="entry name" value="tRNA_endonuc-like_dom_sf"/>
</dbReference>
<evidence type="ECO:0000313" key="3">
    <source>
        <dbReference type="Proteomes" id="UP001185331"/>
    </source>
</evidence>
<dbReference type="AlphaFoldDB" id="A0AAE3XE80"/>
<dbReference type="Pfam" id="PF04471">
    <property type="entry name" value="Mrr_cat"/>
    <property type="match status" value="1"/>
</dbReference>
<feature type="domain" description="Restriction endonuclease type IV Mrr" evidence="1">
    <location>
        <begin position="13"/>
        <end position="115"/>
    </location>
</feature>
<sequence>MAKEDTEYEKFVRDICQLLLNADGLETVEAQHNVLLKDRTGGEHQVDVYWEYRRAGVTHRVAIECKNYKSAVNKGVVRAMIGLTTVVNHLQGVVVTTVGFQSGAIELAQDNGIGLRVIRPPKDEDWKGKVRRIDVTSVIEQPKLLGFSIELDIPWGNQHLTSEQRRLVGAEEGKVLSRDSPHLFTDNMVGGPPIQLWQHLNRLFNSLRLNHLAAAEEDVQVFGYEDAYITYPALPPVKITSFTIRYARHAHPAETFSMEAQVQAIVRDAIDGRLQFIDPEGHVSGDGG</sequence>
<evidence type="ECO:0000259" key="1">
    <source>
        <dbReference type="Pfam" id="PF04471"/>
    </source>
</evidence>
<dbReference type="GO" id="GO:0009307">
    <property type="term" value="P:DNA restriction-modification system"/>
    <property type="evidence" value="ECO:0007669"/>
    <property type="project" value="InterPro"/>
</dbReference>
<evidence type="ECO:0000313" key="2">
    <source>
        <dbReference type="EMBL" id="MDR6219218.1"/>
    </source>
</evidence>
<name>A0AAE3XE80_9DEIO</name>
<dbReference type="RefSeq" id="WP_309855401.1">
    <property type="nucleotide sequence ID" value="NZ_JAVDQJ010000006.1"/>
</dbReference>
<organism evidence="2 3">
    <name type="scientific">Deinococcus soli</name>
    <name type="common">ex Cha et al. 2016</name>
    <dbReference type="NCBI Taxonomy" id="1309411"/>
    <lineage>
        <taxon>Bacteria</taxon>
        <taxon>Thermotogati</taxon>
        <taxon>Deinococcota</taxon>
        <taxon>Deinococci</taxon>
        <taxon>Deinococcales</taxon>
        <taxon>Deinococcaceae</taxon>
        <taxon>Deinococcus</taxon>
    </lineage>
</organism>
<proteinExistence type="predicted"/>
<reference evidence="2" key="1">
    <citation type="submission" date="2023-07" db="EMBL/GenBank/DDBJ databases">
        <title>Sorghum-associated microbial communities from plants grown in Nebraska, USA.</title>
        <authorList>
            <person name="Schachtman D."/>
        </authorList>
    </citation>
    <scope>NUCLEOTIDE SEQUENCE</scope>
    <source>
        <strain evidence="2">BE330</strain>
    </source>
</reference>
<dbReference type="InterPro" id="IPR011335">
    <property type="entry name" value="Restrct_endonuc-II-like"/>
</dbReference>
<comment type="caution">
    <text evidence="2">The sequence shown here is derived from an EMBL/GenBank/DDBJ whole genome shotgun (WGS) entry which is preliminary data.</text>
</comment>